<dbReference type="Proteomes" id="UP001217089">
    <property type="component" value="Unassembled WGS sequence"/>
</dbReference>
<reference evidence="2 3" key="1">
    <citation type="submission" date="2022-12" db="EMBL/GenBank/DDBJ databases">
        <title>Chromosome-level genome of Tegillarca granosa.</title>
        <authorList>
            <person name="Kim J."/>
        </authorList>
    </citation>
    <scope>NUCLEOTIDE SEQUENCE [LARGE SCALE GENOMIC DNA]</scope>
    <source>
        <strain evidence="2">Teg-2019</strain>
        <tissue evidence="2">Adductor muscle</tissue>
    </source>
</reference>
<comment type="caution">
    <text evidence="2">The sequence shown here is derived from an EMBL/GenBank/DDBJ whole genome shotgun (WGS) entry which is preliminary data.</text>
</comment>
<gene>
    <name evidence="2" type="ORF">KUTeg_006769</name>
</gene>
<dbReference type="SUPFAM" id="SSF48452">
    <property type="entry name" value="TPR-like"/>
    <property type="match status" value="2"/>
</dbReference>
<dbReference type="InterPro" id="IPR019734">
    <property type="entry name" value="TPR_rpt"/>
</dbReference>
<feature type="repeat" description="TPR" evidence="1">
    <location>
        <begin position="223"/>
        <end position="256"/>
    </location>
</feature>
<proteinExistence type="predicted"/>
<dbReference type="Pfam" id="PF13424">
    <property type="entry name" value="TPR_12"/>
    <property type="match status" value="1"/>
</dbReference>
<name>A0ABQ9FB96_TEGGR</name>
<feature type="repeat" description="TPR" evidence="1">
    <location>
        <begin position="257"/>
        <end position="290"/>
    </location>
</feature>
<evidence type="ECO:0000313" key="2">
    <source>
        <dbReference type="EMBL" id="KAJ8314619.1"/>
    </source>
</evidence>
<sequence length="311" mass="35480">MGIHLLQEALKFDPHNIDGLLAYGGMMAETQNWNEAERIFKIALEERPDLANVYHNYGTYLQKRGMVAEAVEYYKIAYNIDERHSASMVNAAKALNQLGKNKEAENIVNRALAIHRDSSTLDVLGIIYYDSGQLQKSVSVFEEIKQQAPNNTDAILHYVHVLSDLDEFDKAEALLHQILNTEPYHIKALREMAVLLALKNKHEEALPYIGLAVSKCKKPEMLQKLLFQQGNHYKDLKRYGEALKSYNEIIKYDPKHVQAHLNIGGIHHLYARLEKARHHYQITLKLDPGNSLATSNLARLQKIENNMKSNG</sequence>
<keyword evidence="1" id="KW-0802">TPR repeat</keyword>
<dbReference type="Pfam" id="PF14559">
    <property type="entry name" value="TPR_19"/>
    <property type="match status" value="1"/>
</dbReference>
<dbReference type="InterPro" id="IPR052943">
    <property type="entry name" value="TMTC_O-mannosyl-trnsfr"/>
</dbReference>
<keyword evidence="3" id="KW-1185">Reference proteome</keyword>
<protein>
    <recommendedName>
        <fullName evidence="4">Tetratricopeptide repeat protein</fullName>
    </recommendedName>
</protein>
<feature type="repeat" description="TPR" evidence="1">
    <location>
        <begin position="51"/>
        <end position="84"/>
    </location>
</feature>
<accession>A0ABQ9FB96</accession>
<dbReference type="EMBL" id="JARBDR010000337">
    <property type="protein sequence ID" value="KAJ8314619.1"/>
    <property type="molecule type" value="Genomic_DNA"/>
</dbReference>
<dbReference type="Gene3D" id="1.25.40.10">
    <property type="entry name" value="Tetratricopeptide repeat domain"/>
    <property type="match status" value="2"/>
</dbReference>
<evidence type="ECO:0008006" key="4">
    <source>
        <dbReference type="Google" id="ProtNLM"/>
    </source>
</evidence>
<dbReference type="SMART" id="SM00028">
    <property type="entry name" value="TPR"/>
    <property type="match status" value="6"/>
</dbReference>
<feature type="repeat" description="TPR" evidence="1">
    <location>
        <begin position="118"/>
        <end position="151"/>
    </location>
</feature>
<dbReference type="PANTHER" id="PTHR44809:SF1">
    <property type="entry name" value="PROTEIN O-MANNOSYL-TRANSFERASE TMTC1"/>
    <property type="match status" value="1"/>
</dbReference>
<evidence type="ECO:0000256" key="1">
    <source>
        <dbReference type="PROSITE-ProRule" id="PRU00339"/>
    </source>
</evidence>
<organism evidence="2 3">
    <name type="scientific">Tegillarca granosa</name>
    <name type="common">Malaysian cockle</name>
    <name type="synonym">Anadara granosa</name>
    <dbReference type="NCBI Taxonomy" id="220873"/>
    <lineage>
        <taxon>Eukaryota</taxon>
        <taxon>Metazoa</taxon>
        <taxon>Spiralia</taxon>
        <taxon>Lophotrochozoa</taxon>
        <taxon>Mollusca</taxon>
        <taxon>Bivalvia</taxon>
        <taxon>Autobranchia</taxon>
        <taxon>Pteriomorphia</taxon>
        <taxon>Arcoida</taxon>
        <taxon>Arcoidea</taxon>
        <taxon>Arcidae</taxon>
        <taxon>Tegillarca</taxon>
    </lineage>
</organism>
<dbReference type="PANTHER" id="PTHR44809">
    <property type="match status" value="1"/>
</dbReference>
<dbReference type="PROSITE" id="PS50005">
    <property type="entry name" value="TPR"/>
    <property type="match status" value="4"/>
</dbReference>
<evidence type="ECO:0000313" key="3">
    <source>
        <dbReference type="Proteomes" id="UP001217089"/>
    </source>
</evidence>
<dbReference type="InterPro" id="IPR011990">
    <property type="entry name" value="TPR-like_helical_dom_sf"/>
</dbReference>
<dbReference type="Pfam" id="PF13414">
    <property type="entry name" value="TPR_11"/>
    <property type="match status" value="1"/>
</dbReference>